<gene>
    <name evidence="2" type="ORF">JCM14722_25110</name>
</gene>
<dbReference type="EMBL" id="AP026708">
    <property type="protein sequence ID" value="BDQ34969.1"/>
    <property type="molecule type" value="Genomic_DNA"/>
</dbReference>
<feature type="domain" description="TadE-like" evidence="1">
    <location>
        <begin position="12"/>
        <end position="54"/>
    </location>
</feature>
<dbReference type="Proteomes" id="UP001061361">
    <property type="component" value="Chromosome"/>
</dbReference>
<reference evidence="2" key="1">
    <citation type="submission" date="2022-08" db="EMBL/GenBank/DDBJ databases">
        <title>Genome Sequence of the sulphate-reducing bacterium, Pseudodesulfovibrio portus JCM14722.</title>
        <authorList>
            <person name="Kondo R."/>
            <person name="Kataoka T."/>
        </authorList>
    </citation>
    <scope>NUCLEOTIDE SEQUENCE</scope>
    <source>
        <strain evidence="2">JCM 14722</strain>
    </source>
</reference>
<evidence type="ECO:0000313" key="3">
    <source>
        <dbReference type="Proteomes" id="UP001061361"/>
    </source>
</evidence>
<proteinExistence type="predicted"/>
<evidence type="ECO:0000259" key="1">
    <source>
        <dbReference type="Pfam" id="PF07811"/>
    </source>
</evidence>
<evidence type="ECO:0000313" key="2">
    <source>
        <dbReference type="EMBL" id="BDQ34969.1"/>
    </source>
</evidence>
<sequence length="132" mass="14398">MQSSRNNRKRRGMAAVEMALVLPIFMLLLTGIMDASRLYWTRSVVRDAAFEGARMAILHEPTVEQVKTVVAEELAAAGLGTLSEVTVGDREPEQPVDVTVTVPFEFYVLGNIVPSLGGNKPISATAVMTHER</sequence>
<protein>
    <recommendedName>
        <fullName evidence="1">TadE-like domain-containing protein</fullName>
    </recommendedName>
</protein>
<name>A0ABM8AU51_9BACT</name>
<dbReference type="RefSeq" id="WP_264981861.1">
    <property type="nucleotide sequence ID" value="NZ_AP026708.1"/>
</dbReference>
<accession>A0ABM8AU51</accession>
<dbReference type="Pfam" id="PF07811">
    <property type="entry name" value="TadE"/>
    <property type="match status" value="1"/>
</dbReference>
<dbReference type="InterPro" id="IPR012495">
    <property type="entry name" value="TadE-like_dom"/>
</dbReference>
<organism evidence="2 3">
    <name type="scientific">Pseudodesulfovibrio portus</name>
    <dbReference type="NCBI Taxonomy" id="231439"/>
    <lineage>
        <taxon>Bacteria</taxon>
        <taxon>Pseudomonadati</taxon>
        <taxon>Thermodesulfobacteriota</taxon>
        <taxon>Desulfovibrionia</taxon>
        <taxon>Desulfovibrionales</taxon>
        <taxon>Desulfovibrionaceae</taxon>
    </lineage>
</organism>
<keyword evidence="3" id="KW-1185">Reference proteome</keyword>